<evidence type="ECO:0000259" key="8">
    <source>
        <dbReference type="Pfam" id="PF13813"/>
    </source>
</evidence>
<dbReference type="InterPro" id="IPR032805">
    <property type="entry name" value="Wax_synthase_dom"/>
</dbReference>
<keyword evidence="7" id="KW-0472">Membrane</keyword>
<dbReference type="Proteomes" id="UP001153365">
    <property type="component" value="Unassembled WGS sequence"/>
</dbReference>
<feature type="domain" description="Wax synthase" evidence="8">
    <location>
        <begin position="214"/>
        <end position="294"/>
    </location>
</feature>
<dbReference type="PANTHER" id="PTHR31595:SF57">
    <property type="entry name" value="OS04G0481900 PROTEIN"/>
    <property type="match status" value="1"/>
</dbReference>
<evidence type="ECO:0000256" key="3">
    <source>
        <dbReference type="ARBA" id="ARBA00007282"/>
    </source>
</evidence>
<evidence type="ECO:0000256" key="5">
    <source>
        <dbReference type="ARBA" id="ARBA00022692"/>
    </source>
</evidence>
<evidence type="ECO:0000256" key="4">
    <source>
        <dbReference type="ARBA" id="ARBA00022679"/>
    </source>
</evidence>
<evidence type="ECO:0000313" key="9">
    <source>
        <dbReference type="EMBL" id="CAH7687921.1"/>
    </source>
</evidence>
<dbReference type="GO" id="GO:0006629">
    <property type="term" value="P:lipid metabolic process"/>
    <property type="evidence" value="ECO:0007669"/>
    <property type="project" value="InterPro"/>
</dbReference>
<accession>A0AAV0BNI6</accession>
<dbReference type="PANTHER" id="PTHR31595">
    <property type="entry name" value="LONG-CHAIN-ALCOHOL O-FATTY-ACYLTRANSFERASE 3-RELATED"/>
    <property type="match status" value="1"/>
</dbReference>
<keyword evidence="5" id="KW-0812">Transmembrane</keyword>
<organism evidence="9 10">
    <name type="scientific">Phakopsora pachyrhizi</name>
    <name type="common">Asian soybean rust disease fungus</name>
    <dbReference type="NCBI Taxonomy" id="170000"/>
    <lineage>
        <taxon>Eukaryota</taxon>
        <taxon>Fungi</taxon>
        <taxon>Dikarya</taxon>
        <taxon>Basidiomycota</taxon>
        <taxon>Pucciniomycotina</taxon>
        <taxon>Pucciniomycetes</taxon>
        <taxon>Pucciniales</taxon>
        <taxon>Phakopsoraceae</taxon>
        <taxon>Phakopsora</taxon>
    </lineage>
</organism>
<dbReference type="InterPro" id="IPR044851">
    <property type="entry name" value="Wax_synthase"/>
</dbReference>
<reference evidence="9" key="1">
    <citation type="submission" date="2022-06" db="EMBL/GenBank/DDBJ databases">
        <authorList>
            <consortium name="SYNGENTA / RWTH Aachen University"/>
        </authorList>
    </citation>
    <scope>NUCLEOTIDE SEQUENCE</scope>
</reference>
<comment type="similarity">
    <text evidence="3">Belongs to the wax synthase family.</text>
</comment>
<keyword evidence="10" id="KW-1185">Reference proteome</keyword>
<protein>
    <submittedName>
        <fullName evidence="9">Expressed protein</fullName>
    </submittedName>
</protein>
<dbReference type="EMBL" id="CALTRL010005923">
    <property type="protein sequence ID" value="CAH7687921.1"/>
    <property type="molecule type" value="Genomic_DNA"/>
</dbReference>
<evidence type="ECO:0000256" key="2">
    <source>
        <dbReference type="ARBA" id="ARBA00005179"/>
    </source>
</evidence>
<name>A0AAV0BNI6_PHAPC</name>
<gene>
    <name evidence="9" type="ORF">PPACK8108_LOCUS22785</name>
</gene>
<comment type="subcellular location">
    <subcellularLocation>
        <location evidence="1">Membrane</location>
        <topology evidence="1">Multi-pass membrane protein</topology>
    </subcellularLocation>
</comment>
<keyword evidence="4" id="KW-0808">Transferase</keyword>
<evidence type="ECO:0000313" key="10">
    <source>
        <dbReference type="Proteomes" id="UP001153365"/>
    </source>
</evidence>
<keyword evidence="6" id="KW-1133">Transmembrane helix</keyword>
<evidence type="ECO:0000256" key="7">
    <source>
        <dbReference type="ARBA" id="ARBA00023136"/>
    </source>
</evidence>
<evidence type="ECO:0000256" key="6">
    <source>
        <dbReference type="ARBA" id="ARBA00022989"/>
    </source>
</evidence>
<dbReference type="AlphaFoldDB" id="A0AAV0BNI6"/>
<dbReference type="GO" id="GO:0008374">
    <property type="term" value="F:O-acyltransferase activity"/>
    <property type="evidence" value="ECO:0007669"/>
    <property type="project" value="InterPro"/>
</dbReference>
<dbReference type="GO" id="GO:0016020">
    <property type="term" value="C:membrane"/>
    <property type="evidence" value="ECO:0007669"/>
    <property type="project" value="UniProtKB-SubCell"/>
</dbReference>
<dbReference type="Pfam" id="PF13813">
    <property type="entry name" value="MBOAT_2"/>
    <property type="match status" value="1"/>
</dbReference>
<sequence length="406" mass="46542">MYQASKLSSPSELGDQGYQLKSVLACICIYYSIKSLEWGFLKGPIRFRSDENRVLRDNDKTNDVDGGMKSQKQSDWNLVEMIGWTFAQITSARGIGFDWGPPRPREMVSLKSLVWRMYKVKLAALFAINFAVANRDSSTRKPLQVFVERLGIPNFIGLNLIAESLLTISFALIVCCSMDNNYSVLILIMSQFHKFFKKFKFRKTIVDYFDPVNWPPIYDSPHLAESLTDFWGNRWHKLLRRTFLISGGKPLAFIYQKISGSSKSVQMACLLLGSFISSGITHEYILSMISQSNHSNPNRPSITSGSMIFFTAQAIGIIIESKVFPDQGLSGNHKKEKETDQKKLLRRDNNGISRKSLRLIKIIWVYCFLILSAHKFRQQYLESNRLESVLIRFSDLNWVHFLSPVL</sequence>
<evidence type="ECO:0000256" key="1">
    <source>
        <dbReference type="ARBA" id="ARBA00004141"/>
    </source>
</evidence>
<comment type="caution">
    <text evidence="9">The sequence shown here is derived from an EMBL/GenBank/DDBJ whole genome shotgun (WGS) entry which is preliminary data.</text>
</comment>
<comment type="pathway">
    <text evidence="2">Secondary metabolite biosynthesis.</text>
</comment>
<proteinExistence type="inferred from homology"/>